<protein>
    <submittedName>
        <fullName evidence="1">Uncharacterized protein</fullName>
    </submittedName>
</protein>
<dbReference type="EMBL" id="VYKK01000030">
    <property type="protein sequence ID" value="KAA8997212.1"/>
    <property type="molecule type" value="Genomic_DNA"/>
</dbReference>
<dbReference type="OrthoDB" id="2938255at2"/>
<organism evidence="1 2">
    <name type="scientific">Paenibacillus spiritus</name>
    <dbReference type="NCBI Taxonomy" id="2496557"/>
    <lineage>
        <taxon>Bacteria</taxon>
        <taxon>Bacillati</taxon>
        <taxon>Bacillota</taxon>
        <taxon>Bacilli</taxon>
        <taxon>Bacillales</taxon>
        <taxon>Paenibacillaceae</taxon>
        <taxon>Paenibacillus</taxon>
    </lineage>
</organism>
<accession>A0A5J5FUI9</accession>
<dbReference type="Proteomes" id="UP000367750">
    <property type="component" value="Unassembled WGS sequence"/>
</dbReference>
<dbReference type="RefSeq" id="WP_150459677.1">
    <property type="nucleotide sequence ID" value="NZ_VYKK01000030.1"/>
</dbReference>
<proteinExistence type="predicted"/>
<keyword evidence="2" id="KW-1185">Reference proteome</keyword>
<evidence type="ECO:0000313" key="1">
    <source>
        <dbReference type="EMBL" id="KAA8997212.1"/>
    </source>
</evidence>
<reference evidence="1 2" key="1">
    <citation type="submission" date="2019-09" db="EMBL/GenBank/DDBJ databases">
        <title>Bacillus ochoae sp. nov., Paenibacillus whitsoniae sp. nov., Paenibacillus spiritus sp. nov. Isolated from the Mars Exploration Rover during spacecraft assembly.</title>
        <authorList>
            <person name="Seuylemezian A."/>
            <person name="Vaishampayan P."/>
        </authorList>
    </citation>
    <scope>NUCLEOTIDE SEQUENCE [LARGE SCALE GENOMIC DNA]</scope>
    <source>
        <strain evidence="1 2">MER_111</strain>
    </source>
</reference>
<evidence type="ECO:0000313" key="2">
    <source>
        <dbReference type="Proteomes" id="UP000367750"/>
    </source>
</evidence>
<sequence>MNLKHRRKLIRITAALVLIALAWINCRSYLPTTFDQAATRHHALDLREVRSVEIIRQDSGGEQTITLTGSAQVQRLLAVFNGVKLRKSGSSPGEYQTVYWITLRGDNYRQTGIILYDHRYMIINAVDSDIPKDRVRSFKILSGLDNRRIDDLFTR</sequence>
<gene>
    <name evidence="1" type="ORF">F4V43_18135</name>
</gene>
<comment type="caution">
    <text evidence="1">The sequence shown here is derived from an EMBL/GenBank/DDBJ whole genome shotgun (WGS) entry which is preliminary data.</text>
</comment>
<dbReference type="AlphaFoldDB" id="A0A5J5FUI9"/>
<name>A0A5J5FUI9_9BACL</name>